<evidence type="ECO:0000259" key="2">
    <source>
        <dbReference type="Pfam" id="PF16794"/>
    </source>
</evidence>
<dbReference type="HOGENOM" id="CLU_615770_0_0_1"/>
<feature type="region of interest" description="Disordered" evidence="1">
    <location>
        <begin position="1"/>
        <end position="110"/>
    </location>
</feature>
<dbReference type="PANTHER" id="PTHR23210">
    <property type="entry name" value="ACTIVATING TRANSCRIPTION FACTOR 7 INTERACTING PROTEIN"/>
    <property type="match status" value="1"/>
</dbReference>
<evidence type="ECO:0000313" key="3">
    <source>
        <dbReference type="EMBL" id="EDW01143.1"/>
    </source>
</evidence>
<keyword evidence="4" id="KW-1185">Reference proteome</keyword>
<feature type="compositionally biased region" description="Low complexity" evidence="1">
    <location>
        <begin position="68"/>
        <end position="92"/>
    </location>
</feature>
<dbReference type="GO" id="GO:0005634">
    <property type="term" value="C:nucleus"/>
    <property type="evidence" value="ECO:0007669"/>
    <property type="project" value="TreeGrafter"/>
</dbReference>
<feature type="compositionally biased region" description="Polar residues" evidence="1">
    <location>
        <begin position="40"/>
        <end position="56"/>
    </location>
</feature>
<dbReference type="Gene3D" id="2.60.40.10">
    <property type="entry name" value="Immunoglobulins"/>
    <property type="match status" value="1"/>
</dbReference>
<dbReference type="GO" id="GO:0005667">
    <property type="term" value="C:transcription regulator complex"/>
    <property type="evidence" value="ECO:0007669"/>
    <property type="project" value="TreeGrafter"/>
</dbReference>
<dbReference type="InterPro" id="IPR056565">
    <property type="entry name" value="Fn3_ATF7IP"/>
</dbReference>
<dbReference type="GO" id="GO:0141006">
    <property type="term" value="P:transposable element silencing by piRNA-mediated heterochromatin formation"/>
    <property type="evidence" value="ECO:0007669"/>
    <property type="project" value="EnsemblMetazoa"/>
</dbReference>
<dbReference type="InterPro" id="IPR013783">
    <property type="entry name" value="Ig-like_fold"/>
</dbReference>
<dbReference type="GO" id="GO:0003712">
    <property type="term" value="F:transcription coregulator activity"/>
    <property type="evidence" value="ECO:0007669"/>
    <property type="project" value="TreeGrafter"/>
</dbReference>
<dbReference type="EMBL" id="CH916367">
    <property type="protein sequence ID" value="EDW01143.1"/>
    <property type="molecule type" value="Genomic_DNA"/>
</dbReference>
<gene>
    <name evidence="3" type="primary">Dgri\GH20612</name>
    <name evidence="3" type="ORF">Dgri_GH20612</name>
</gene>
<dbReference type="eggNOG" id="ENOG502QSM2">
    <property type="taxonomic scope" value="Eukaryota"/>
</dbReference>
<dbReference type="InParanoid" id="B4J7T7"/>
<evidence type="ECO:0000256" key="1">
    <source>
        <dbReference type="SAM" id="MobiDB-lite"/>
    </source>
</evidence>
<feature type="domain" description="Activating transcription factor 7-interacting protein Fn3" evidence="2">
    <location>
        <begin position="345"/>
        <end position="444"/>
    </location>
</feature>
<evidence type="ECO:0000313" key="4">
    <source>
        <dbReference type="Proteomes" id="UP000001070"/>
    </source>
</evidence>
<dbReference type="AlphaFoldDB" id="B4J7T7"/>
<feature type="compositionally biased region" description="Low complexity" evidence="1">
    <location>
        <begin position="12"/>
        <end position="39"/>
    </location>
</feature>
<accession>B4J7T7</accession>
<feature type="region of interest" description="Disordered" evidence="1">
    <location>
        <begin position="162"/>
        <end position="218"/>
    </location>
</feature>
<dbReference type="OrthoDB" id="2434995at2759"/>
<dbReference type="PANTHER" id="PTHR23210:SF26">
    <property type="entry name" value="ACTIVATING TRANSCRIPTION FACTOR 7-INTERACTING PROTEIN 1"/>
    <property type="match status" value="1"/>
</dbReference>
<dbReference type="GO" id="GO:0005694">
    <property type="term" value="C:chromosome"/>
    <property type="evidence" value="ECO:0007669"/>
    <property type="project" value="EnsemblMetazoa"/>
</dbReference>
<dbReference type="STRING" id="7222.B4J7T7"/>
<dbReference type="Proteomes" id="UP000001070">
    <property type="component" value="Unassembled WGS sequence"/>
</dbReference>
<dbReference type="InterPro" id="IPR026085">
    <property type="entry name" value="ATF7-int"/>
</dbReference>
<name>B4J7T7_DROGR</name>
<dbReference type="PhylomeDB" id="B4J7T7"/>
<reference evidence="3 4" key="1">
    <citation type="journal article" date="2007" name="Nature">
        <title>Evolution of genes and genomes on the Drosophila phylogeny.</title>
        <authorList>
            <consortium name="Drosophila 12 Genomes Consortium"/>
            <person name="Clark A.G."/>
            <person name="Eisen M.B."/>
            <person name="Smith D.R."/>
            <person name="Bergman C.M."/>
            <person name="Oliver B."/>
            <person name="Markow T.A."/>
            <person name="Kaufman T.C."/>
            <person name="Kellis M."/>
            <person name="Gelbart W."/>
            <person name="Iyer V.N."/>
            <person name="Pollard D.A."/>
            <person name="Sackton T.B."/>
            <person name="Larracuente A.M."/>
            <person name="Singh N.D."/>
            <person name="Abad J.P."/>
            <person name="Abt D.N."/>
            <person name="Adryan B."/>
            <person name="Aguade M."/>
            <person name="Akashi H."/>
            <person name="Anderson W.W."/>
            <person name="Aquadro C.F."/>
            <person name="Ardell D.H."/>
            <person name="Arguello R."/>
            <person name="Artieri C.G."/>
            <person name="Barbash D.A."/>
            <person name="Barker D."/>
            <person name="Barsanti P."/>
            <person name="Batterham P."/>
            <person name="Batzoglou S."/>
            <person name="Begun D."/>
            <person name="Bhutkar A."/>
            <person name="Blanco E."/>
            <person name="Bosak S.A."/>
            <person name="Bradley R.K."/>
            <person name="Brand A.D."/>
            <person name="Brent M.R."/>
            <person name="Brooks A.N."/>
            <person name="Brown R.H."/>
            <person name="Butlin R.K."/>
            <person name="Caggese C."/>
            <person name="Calvi B.R."/>
            <person name="Bernardo de Carvalho A."/>
            <person name="Caspi A."/>
            <person name="Castrezana S."/>
            <person name="Celniker S.E."/>
            <person name="Chang J.L."/>
            <person name="Chapple C."/>
            <person name="Chatterji S."/>
            <person name="Chinwalla A."/>
            <person name="Civetta A."/>
            <person name="Clifton S.W."/>
            <person name="Comeron J.M."/>
            <person name="Costello J.C."/>
            <person name="Coyne J.A."/>
            <person name="Daub J."/>
            <person name="David R.G."/>
            <person name="Delcher A.L."/>
            <person name="Delehaunty K."/>
            <person name="Do C.B."/>
            <person name="Ebling H."/>
            <person name="Edwards K."/>
            <person name="Eickbush T."/>
            <person name="Evans J.D."/>
            <person name="Filipski A."/>
            <person name="Findeiss S."/>
            <person name="Freyhult E."/>
            <person name="Fulton L."/>
            <person name="Fulton R."/>
            <person name="Garcia A.C."/>
            <person name="Gardiner A."/>
            <person name="Garfield D.A."/>
            <person name="Garvin B.E."/>
            <person name="Gibson G."/>
            <person name="Gilbert D."/>
            <person name="Gnerre S."/>
            <person name="Godfrey J."/>
            <person name="Good R."/>
            <person name="Gotea V."/>
            <person name="Gravely B."/>
            <person name="Greenberg A.J."/>
            <person name="Griffiths-Jones S."/>
            <person name="Gross S."/>
            <person name="Guigo R."/>
            <person name="Gustafson E.A."/>
            <person name="Haerty W."/>
            <person name="Hahn M.W."/>
            <person name="Halligan D.L."/>
            <person name="Halpern A.L."/>
            <person name="Halter G.M."/>
            <person name="Han M.V."/>
            <person name="Heger A."/>
            <person name="Hillier L."/>
            <person name="Hinrichs A.S."/>
            <person name="Holmes I."/>
            <person name="Hoskins R.A."/>
            <person name="Hubisz M.J."/>
            <person name="Hultmark D."/>
            <person name="Huntley M.A."/>
            <person name="Jaffe D.B."/>
            <person name="Jagadeeshan S."/>
            <person name="Jeck W.R."/>
            <person name="Johnson J."/>
            <person name="Jones C.D."/>
            <person name="Jordan W.C."/>
            <person name="Karpen G.H."/>
            <person name="Kataoka E."/>
            <person name="Keightley P.D."/>
            <person name="Kheradpour P."/>
            <person name="Kirkness E.F."/>
            <person name="Koerich L.B."/>
            <person name="Kristiansen K."/>
            <person name="Kudrna D."/>
            <person name="Kulathinal R.J."/>
            <person name="Kumar S."/>
            <person name="Kwok R."/>
            <person name="Lander E."/>
            <person name="Langley C.H."/>
            <person name="Lapoint R."/>
            <person name="Lazzaro B.P."/>
            <person name="Lee S.J."/>
            <person name="Levesque L."/>
            <person name="Li R."/>
            <person name="Lin C.F."/>
            <person name="Lin M.F."/>
            <person name="Lindblad-Toh K."/>
            <person name="Llopart A."/>
            <person name="Long M."/>
            <person name="Low L."/>
            <person name="Lozovsky E."/>
            <person name="Lu J."/>
            <person name="Luo M."/>
            <person name="Machado C.A."/>
            <person name="Makalowski W."/>
            <person name="Marzo M."/>
            <person name="Matsuda M."/>
            <person name="Matzkin L."/>
            <person name="McAllister B."/>
            <person name="McBride C.S."/>
            <person name="McKernan B."/>
            <person name="McKernan K."/>
            <person name="Mendez-Lago M."/>
            <person name="Minx P."/>
            <person name="Mollenhauer M.U."/>
            <person name="Montooth K."/>
            <person name="Mount S.M."/>
            <person name="Mu X."/>
            <person name="Myers E."/>
            <person name="Negre B."/>
            <person name="Newfeld S."/>
            <person name="Nielsen R."/>
            <person name="Noor M.A."/>
            <person name="O'Grady P."/>
            <person name="Pachter L."/>
            <person name="Papaceit M."/>
            <person name="Parisi M.J."/>
            <person name="Parisi M."/>
            <person name="Parts L."/>
            <person name="Pedersen J.S."/>
            <person name="Pesole G."/>
            <person name="Phillippy A.M."/>
            <person name="Ponting C.P."/>
            <person name="Pop M."/>
            <person name="Porcelli D."/>
            <person name="Powell J.R."/>
            <person name="Prohaska S."/>
            <person name="Pruitt K."/>
            <person name="Puig M."/>
            <person name="Quesneville H."/>
            <person name="Ram K.R."/>
            <person name="Rand D."/>
            <person name="Rasmussen M.D."/>
            <person name="Reed L.K."/>
            <person name="Reenan R."/>
            <person name="Reily A."/>
            <person name="Remington K.A."/>
            <person name="Rieger T.T."/>
            <person name="Ritchie M.G."/>
            <person name="Robin C."/>
            <person name="Rogers Y.H."/>
            <person name="Rohde C."/>
            <person name="Rozas J."/>
            <person name="Rubenfield M.J."/>
            <person name="Ruiz A."/>
            <person name="Russo S."/>
            <person name="Salzberg S.L."/>
            <person name="Sanchez-Gracia A."/>
            <person name="Saranga D.J."/>
            <person name="Sato H."/>
            <person name="Schaeffer S.W."/>
            <person name="Schatz M.C."/>
            <person name="Schlenke T."/>
            <person name="Schwartz R."/>
            <person name="Segarra C."/>
            <person name="Singh R.S."/>
            <person name="Sirot L."/>
            <person name="Sirota M."/>
            <person name="Sisneros N.B."/>
            <person name="Smith C.D."/>
            <person name="Smith T.F."/>
            <person name="Spieth J."/>
            <person name="Stage D.E."/>
            <person name="Stark A."/>
            <person name="Stephan W."/>
            <person name="Strausberg R.L."/>
            <person name="Strempel S."/>
            <person name="Sturgill D."/>
            <person name="Sutton G."/>
            <person name="Sutton G.G."/>
            <person name="Tao W."/>
            <person name="Teichmann S."/>
            <person name="Tobari Y.N."/>
            <person name="Tomimura Y."/>
            <person name="Tsolas J.M."/>
            <person name="Valente V.L."/>
            <person name="Venter E."/>
            <person name="Venter J.C."/>
            <person name="Vicario S."/>
            <person name="Vieira F.G."/>
            <person name="Vilella A.J."/>
            <person name="Villasante A."/>
            <person name="Walenz B."/>
            <person name="Wang J."/>
            <person name="Wasserman M."/>
            <person name="Watts T."/>
            <person name="Wilson D."/>
            <person name="Wilson R.K."/>
            <person name="Wing R.A."/>
            <person name="Wolfner M.F."/>
            <person name="Wong A."/>
            <person name="Wong G.K."/>
            <person name="Wu C.I."/>
            <person name="Wu G."/>
            <person name="Yamamoto D."/>
            <person name="Yang H.P."/>
            <person name="Yang S.P."/>
            <person name="Yorke J.A."/>
            <person name="Yoshida K."/>
            <person name="Zdobnov E."/>
            <person name="Zhang P."/>
            <person name="Zhang Y."/>
            <person name="Zimin A.V."/>
            <person name="Baldwin J."/>
            <person name="Abdouelleil A."/>
            <person name="Abdulkadir J."/>
            <person name="Abebe A."/>
            <person name="Abera B."/>
            <person name="Abreu J."/>
            <person name="Acer S.C."/>
            <person name="Aftuck L."/>
            <person name="Alexander A."/>
            <person name="An P."/>
            <person name="Anderson E."/>
            <person name="Anderson S."/>
            <person name="Arachi H."/>
            <person name="Azer M."/>
            <person name="Bachantsang P."/>
            <person name="Barry A."/>
            <person name="Bayul T."/>
            <person name="Berlin A."/>
            <person name="Bessette D."/>
            <person name="Bloom T."/>
            <person name="Blye J."/>
            <person name="Boguslavskiy L."/>
            <person name="Bonnet C."/>
            <person name="Boukhgalter B."/>
            <person name="Bourzgui I."/>
            <person name="Brown A."/>
            <person name="Cahill P."/>
            <person name="Channer S."/>
            <person name="Cheshatsang Y."/>
            <person name="Chuda L."/>
            <person name="Citroen M."/>
            <person name="Collymore A."/>
            <person name="Cooke P."/>
            <person name="Costello M."/>
            <person name="D'Aco K."/>
            <person name="Daza R."/>
            <person name="De Haan G."/>
            <person name="DeGray S."/>
            <person name="DeMaso C."/>
            <person name="Dhargay N."/>
            <person name="Dooley K."/>
            <person name="Dooley E."/>
            <person name="Doricent M."/>
            <person name="Dorje P."/>
            <person name="Dorjee K."/>
            <person name="Dupes A."/>
            <person name="Elong R."/>
            <person name="Falk J."/>
            <person name="Farina A."/>
            <person name="Faro S."/>
            <person name="Ferguson D."/>
            <person name="Fisher S."/>
            <person name="Foley C.D."/>
            <person name="Franke A."/>
            <person name="Friedrich D."/>
            <person name="Gadbois L."/>
            <person name="Gearin G."/>
            <person name="Gearin C.R."/>
            <person name="Giannoukos G."/>
            <person name="Goode T."/>
            <person name="Graham J."/>
            <person name="Grandbois E."/>
            <person name="Grewal S."/>
            <person name="Gyaltsen K."/>
            <person name="Hafez N."/>
            <person name="Hagos B."/>
            <person name="Hall J."/>
            <person name="Henson C."/>
            <person name="Hollinger A."/>
            <person name="Honan T."/>
            <person name="Huard M.D."/>
            <person name="Hughes L."/>
            <person name="Hurhula B."/>
            <person name="Husby M.E."/>
            <person name="Kamat A."/>
            <person name="Kanga B."/>
            <person name="Kashin S."/>
            <person name="Khazanovich D."/>
            <person name="Kisner P."/>
            <person name="Lance K."/>
            <person name="Lara M."/>
            <person name="Lee W."/>
            <person name="Lennon N."/>
            <person name="Letendre F."/>
            <person name="LeVine R."/>
            <person name="Lipovsky A."/>
            <person name="Liu X."/>
            <person name="Liu J."/>
            <person name="Liu S."/>
            <person name="Lokyitsang T."/>
            <person name="Lokyitsang Y."/>
            <person name="Lubonja R."/>
            <person name="Lui A."/>
            <person name="MacDonald P."/>
            <person name="Magnisalis V."/>
            <person name="Maru K."/>
            <person name="Matthews C."/>
            <person name="McCusker W."/>
            <person name="McDonough S."/>
            <person name="Mehta T."/>
            <person name="Meldrim J."/>
            <person name="Meneus L."/>
            <person name="Mihai O."/>
            <person name="Mihalev A."/>
            <person name="Mihova T."/>
            <person name="Mittelman R."/>
            <person name="Mlenga V."/>
            <person name="Montmayeur A."/>
            <person name="Mulrain L."/>
            <person name="Navidi A."/>
            <person name="Naylor J."/>
            <person name="Negash T."/>
            <person name="Nguyen T."/>
            <person name="Nguyen N."/>
            <person name="Nicol R."/>
            <person name="Norbu C."/>
            <person name="Norbu N."/>
            <person name="Novod N."/>
            <person name="O'Neill B."/>
            <person name="Osman S."/>
            <person name="Markiewicz E."/>
            <person name="Oyono O.L."/>
            <person name="Patti C."/>
            <person name="Phunkhang P."/>
            <person name="Pierre F."/>
            <person name="Priest M."/>
            <person name="Raghuraman S."/>
            <person name="Rege F."/>
            <person name="Reyes R."/>
            <person name="Rise C."/>
            <person name="Rogov P."/>
            <person name="Ross K."/>
            <person name="Ryan E."/>
            <person name="Settipalli S."/>
            <person name="Shea T."/>
            <person name="Sherpa N."/>
            <person name="Shi L."/>
            <person name="Shih D."/>
            <person name="Sparrow T."/>
            <person name="Spaulding J."/>
            <person name="Stalker J."/>
            <person name="Stange-Thomann N."/>
            <person name="Stavropoulos S."/>
            <person name="Stone C."/>
            <person name="Strader C."/>
            <person name="Tesfaye S."/>
            <person name="Thomson T."/>
            <person name="Thoulutsang Y."/>
            <person name="Thoulutsang D."/>
            <person name="Topham K."/>
            <person name="Topping I."/>
            <person name="Tsamla T."/>
            <person name="Vassiliev H."/>
            <person name="Vo A."/>
            <person name="Wangchuk T."/>
            <person name="Wangdi T."/>
            <person name="Weiand M."/>
            <person name="Wilkinson J."/>
            <person name="Wilson A."/>
            <person name="Yadav S."/>
            <person name="Young G."/>
            <person name="Yu Q."/>
            <person name="Zembek L."/>
            <person name="Zhong D."/>
            <person name="Zimmer A."/>
            <person name="Zwirko Z."/>
            <person name="Jaffe D.B."/>
            <person name="Alvarez P."/>
            <person name="Brockman W."/>
            <person name="Butler J."/>
            <person name="Chin C."/>
            <person name="Gnerre S."/>
            <person name="Grabherr M."/>
            <person name="Kleber M."/>
            <person name="Mauceli E."/>
            <person name="MacCallum I."/>
        </authorList>
    </citation>
    <scope>NUCLEOTIDE SEQUENCE [LARGE SCALE GENOMIC DNA]</scope>
    <source>
        <strain evidence="4">Tucson 15287-2541.00</strain>
    </source>
</reference>
<proteinExistence type="predicted"/>
<dbReference type="GO" id="GO:0006355">
    <property type="term" value="P:regulation of DNA-templated transcription"/>
    <property type="evidence" value="ECO:0007669"/>
    <property type="project" value="TreeGrafter"/>
</dbReference>
<organism evidence="4">
    <name type="scientific">Drosophila grimshawi</name>
    <name type="common">Hawaiian fruit fly</name>
    <name type="synonym">Idiomyia grimshawi</name>
    <dbReference type="NCBI Taxonomy" id="7222"/>
    <lineage>
        <taxon>Eukaryota</taxon>
        <taxon>Metazoa</taxon>
        <taxon>Ecdysozoa</taxon>
        <taxon>Arthropoda</taxon>
        <taxon>Hexapoda</taxon>
        <taxon>Insecta</taxon>
        <taxon>Pterygota</taxon>
        <taxon>Neoptera</taxon>
        <taxon>Endopterygota</taxon>
        <taxon>Diptera</taxon>
        <taxon>Brachycera</taxon>
        <taxon>Muscomorpha</taxon>
        <taxon>Ephydroidea</taxon>
        <taxon>Drosophilidae</taxon>
        <taxon>Drosophila</taxon>
        <taxon>Hawaiian Drosophila</taxon>
    </lineage>
</organism>
<dbReference type="Pfam" id="PF16794">
    <property type="entry name" value="fn3_4"/>
    <property type="match status" value="1"/>
</dbReference>
<protein>
    <submittedName>
        <fullName evidence="3">GH20612</fullName>
    </submittedName>
</protein>
<sequence length="445" mass="47547">MRPGRPAGSRPQQTTEQQHLQQQQHLQHQQQQQQPAQLTRSSLPFVQSSSSGSNSLPVRRGCLQKVTPQRPVNNNNNNNSPASQQQSPGNQSMQRIQPVPGSSSSQRTPMFASKHTSIATTAIAAAAAAVTMRARGPAAKPGSYGSAMAHKQQLQQQPLPVRIGRSPGKQQSNSVGGKQRSMPIGGGTVSVPMLNAQDSGASGAGYGQPSLSPARPKEKAVIDLTDEDDAAAAAAAAAAEATARLRPGSNVSVKRNMQATTPVGGARPVAGSVVRVSPMNMPRANAVARQIVSNNGPGQRGSVGTNVTMQIRSENTPPSGGRGRSTHPAPLPLAPAQTFHPDWRLPPSRPVIRISLHDTGIVISWTLEDTGSRFAECVTYQIYAYQETINEPSTDSWRHVGDVKAMLLPMAVTLNQFQENQRYFFAVRGVDAHDRYGVFSLPKTW</sequence>